<evidence type="ECO:0000256" key="5">
    <source>
        <dbReference type="ARBA" id="ARBA00023274"/>
    </source>
</evidence>
<dbReference type="InterPro" id="IPR001351">
    <property type="entry name" value="Ribosomal_uS3_C"/>
</dbReference>
<accession>U3GU16</accession>
<dbReference type="InterPro" id="IPR004044">
    <property type="entry name" value="KH_dom_type_2"/>
</dbReference>
<dbReference type="InterPro" id="IPR027488">
    <property type="entry name" value="Ribosomal_uS3_arc"/>
</dbReference>
<proteinExistence type="inferred from homology"/>
<evidence type="ECO:0000256" key="7">
    <source>
        <dbReference type="SAM" id="MobiDB-lite"/>
    </source>
</evidence>
<dbReference type="InterPro" id="IPR036419">
    <property type="entry name" value="Ribosomal_S3_C_sf"/>
</dbReference>
<dbReference type="InterPro" id="IPR005703">
    <property type="entry name" value="Ribosomal_uS3_euk/arc"/>
</dbReference>
<feature type="region of interest" description="Disordered" evidence="7">
    <location>
        <begin position="200"/>
        <end position="286"/>
    </location>
</feature>
<dbReference type="InterPro" id="IPR004087">
    <property type="entry name" value="KH_dom"/>
</dbReference>
<dbReference type="SUPFAM" id="SSF54821">
    <property type="entry name" value="Ribosomal protein S3 C-terminal domain"/>
    <property type="match status" value="1"/>
</dbReference>
<evidence type="ECO:0000256" key="6">
    <source>
        <dbReference type="ARBA" id="ARBA00035521"/>
    </source>
</evidence>
<dbReference type="Pfam" id="PF07650">
    <property type="entry name" value="KH_2"/>
    <property type="match status" value="1"/>
</dbReference>
<evidence type="ECO:0000256" key="3">
    <source>
        <dbReference type="ARBA" id="ARBA00022884"/>
    </source>
</evidence>
<evidence type="ECO:0000313" key="9">
    <source>
        <dbReference type="EMBL" id="AGT99674.1"/>
    </source>
</evidence>
<dbReference type="EMBL" id="KC999177">
    <property type="protein sequence ID" value="AGT99674.1"/>
    <property type="molecule type" value="Genomic_DNA"/>
</dbReference>
<feature type="compositionally biased region" description="Basic residues" evidence="7">
    <location>
        <begin position="233"/>
        <end position="247"/>
    </location>
</feature>
<dbReference type="SUPFAM" id="SSF54814">
    <property type="entry name" value="Prokaryotic type KH domain (KH-domain type II)"/>
    <property type="match status" value="1"/>
</dbReference>
<evidence type="ECO:0000256" key="4">
    <source>
        <dbReference type="ARBA" id="ARBA00022980"/>
    </source>
</evidence>
<reference evidence="9" key="1">
    <citation type="journal article" date="2015" name="Nat. Commun.">
        <title>Diverse, uncultivated ultra-small bacterial cells in groundwater.</title>
        <authorList>
            <person name="Luef B."/>
            <person name="Frischkorn K.R."/>
            <person name="Wrighton K.C."/>
            <person name="Holman H.-Y.N."/>
            <person name="Birarda G."/>
            <person name="Thomas B.C."/>
            <person name="Singh A."/>
            <person name="Williams K.H."/>
            <person name="Siegerist C.E."/>
            <person name="Tringe S.G."/>
            <person name="Downing K.H."/>
            <person name="Comolli L.R."/>
            <person name="Banfield J.F."/>
        </authorList>
    </citation>
    <scope>NUCLEOTIDE SEQUENCE</scope>
</reference>
<dbReference type="AlphaFoldDB" id="U3GU16"/>
<dbReference type="Gene3D" id="3.30.1140.32">
    <property type="entry name" value="Ribosomal protein S3, C-terminal domain"/>
    <property type="match status" value="1"/>
</dbReference>
<dbReference type="Pfam" id="PF00189">
    <property type="entry name" value="Ribosomal_S3_C"/>
    <property type="match status" value="1"/>
</dbReference>
<keyword evidence="5" id="KW-0687">Ribonucleoprotein</keyword>
<name>U3GU16_9ZZZZ</name>
<comment type="similarity">
    <text evidence="1">Belongs to the universal ribosomal protein uS3 family.</text>
</comment>
<dbReference type="PROSITE" id="PS50823">
    <property type="entry name" value="KH_TYPE_2"/>
    <property type="match status" value="1"/>
</dbReference>
<dbReference type="NCBIfam" id="NF003219">
    <property type="entry name" value="PRK04191.1"/>
    <property type="match status" value="1"/>
</dbReference>
<dbReference type="GO" id="GO:0019843">
    <property type="term" value="F:rRNA binding"/>
    <property type="evidence" value="ECO:0007669"/>
    <property type="project" value="UniProtKB-KW"/>
</dbReference>
<dbReference type="SMART" id="SM00322">
    <property type="entry name" value="KH"/>
    <property type="match status" value="1"/>
</dbReference>
<evidence type="ECO:0000259" key="8">
    <source>
        <dbReference type="PROSITE" id="PS50823"/>
    </source>
</evidence>
<dbReference type="InterPro" id="IPR057258">
    <property type="entry name" value="Ribosomal_uS3"/>
</dbReference>
<evidence type="ECO:0000256" key="1">
    <source>
        <dbReference type="ARBA" id="ARBA00010761"/>
    </source>
</evidence>
<keyword evidence="3" id="KW-0694">RNA-binding</keyword>
<dbReference type="GO" id="GO:0003735">
    <property type="term" value="F:structural constituent of ribosome"/>
    <property type="evidence" value="ECO:0007669"/>
    <property type="project" value="InterPro"/>
</dbReference>
<feature type="compositionally biased region" description="Basic and acidic residues" evidence="7">
    <location>
        <begin position="207"/>
        <end position="232"/>
    </location>
</feature>
<feature type="compositionally biased region" description="Basic and acidic residues" evidence="7">
    <location>
        <begin position="267"/>
        <end position="279"/>
    </location>
</feature>
<protein>
    <recommendedName>
        <fullName evidence="6">30S ribosomal protein S3</fullName>
    </recommendedName>
</protein>
<dbReference type="PANTHER" id="PTHR11760:SF32">
    <property type="entry name" value="SMALL RIBOSOMAL SUBUNIT PROTEIN US3"/>
    <property type="match status" value="1"/>
</dbReference>
<feature type="domain" description="KH type-2" evidence="8">
    <location>
        <begin position="16"/>
        <end position="85"/>
    </location>
</feature>
<dbReference type="CDD" id="cd02411">
    <property type="entry name" value="KH-II_30S_S3_arch"/>
    <property type="match status" value="1"/>
</dbReference>
<dbReference type="HAMAP" id="MF_01309_A">
    <property type="entry name" value="Ribosomal_uS3_A"/>
    <property type="match status" value="1"/>
</dbReference>
<keyword evidence="2" id="KW-0699">rRNA-binding</keyword>
<keyword evidence="4 9" id="KW-0689">Ribosomal protein</keyword>
<dbReference type="InterPro" id="IPR009019">
    <property type="entry name" value="KH_sf_prok-type"/>
</dbReference>
<dbReference type="GO" id="GO:1990904">
    <property type="term" value="C:ribonucleoprotein complex"/>
    <property type="evidence" value="ECO:0007669"/>
    <property type="project" value="UniProtKB-KW"/>
</dbReference>
<evidence type="ECO:0000256" key="2">
    <source>
        <dbReference type="ARBA" id="ARBA00022730"/>
    </source>
</evidence>
<dbReference type="Gene3D" id="3.30.300.20">
    <property type="match status" value="1"/>
</dbReference>
<dbReference type="NCBIfam" id="TIGR01008">
    <property type="entry name" value="uS3_euk_arch"/>
    <property type="match status" value="1"/>
</dbReference>
<dbReference type="PANTHER" id="PTHR11760">
    <property type="entry name" value="30S/40S RIBOSOMAL PROTEIN S3"/>
    <property type="match status" value="1"/>
</dbReference>
<sequence length="286" mass="31529">MIERKFVAEKKKEFQVHEYIGEFLDNVGYSKTKLVKTPLGEKVVIFASRPGLIVGRKGANIKQLTKSVKGRFNLDNPEIEIAEVPNPSLDADIIAEKIASYLERFGTQKFKAIGHKIMTEVMGAGALGIEIKISGKVPSSRAKTWRFYQGYLKKSGDVSVSGVRRSHKQAQLKTGIVGIQVRIMPPDTKLPDDISVLSAEQEAAQKPAEESRAAEAEAAAKDAEEKKQDEKKPKRKRSPSKKAAKPAKAKEPGQEAQPDTEGGQQKEQPKEEVKTHENEGTEGNEQ</sequence>
<dbReference type="InterPro" id="IPR015946">
    <property type="entry name" value="KH_dom-like_a/b"/>
</dbReference>
<organism evidence="9">
    <name type="scientific">uncultured organism</name>
    <dbReference type="NCBI Taxonomy" id="155900"/>
    <lineage>
        <taxon>unclassified sequences</taxon>
        <taxon>environmental samples</taxon>
    </lineage>
</organism>